<evidence type="ECO:0008006" key="3">
    <source>
        <dbReference type="Google" id="ProtNLM"/>
    </source>
</evidence>
<evidence type="ECO:0000313" key="1">
    <source>
        <dbReference type="EMBL" id="CAK0731722.1"/>
    </source>
</evidence>
<comment type="caution">
    <text evidence="1">The sequence shown here is derived from an EMBL/GenBank/DDBJ whole genome shotgun (WGS) entry which is preliminary data.</text>
</comment>
<dbReference type="EMBL" id="CAUYUE010000001">
    <property type="protein sequence ID" value="CAK0731722.1"/>
    <property type="molecule type" value="Genomic_DNA"/>
</dbReference>
<reference evidence="1 2" key="1">
    <citation type="submission" date="2023-10" db="EMBL/GenBank/DDBJ databases">
        <authorList>
            <person name="Maclean D."/>
            <person name="Macfadyen A."/>
        </authorList>
    </citation>
    <scope>NUCLEOTIDE SEQUENCE [LARGE SCALE GENOMIC DNA]</scope>
</reference>
<organism evidence="1 2">
    <name type="scientific">Coccomyxa viridis</name>
    <dbReference type="NCBI Taxonomy" id="1274662"/>
    <lineage>
        <taxon>Eukaryota</taxon>
        <taxon>Viridiplantae</taxon>
        <taxon>Chlorophyta</taxon>
        <taxon>core chlorophytes</taxon>
        <taxon>Trebouxiophyceae</taxon>
        <taxon>Trebouxiophyceae incertae sedis</taxon>
        <taxon>Coccomyxaceae</taxon>
        <taxon>Coccomyxa</taxon>
    </lineage>
</organism>
<dbReference type="Proteomes" id="UP001314263">
    <property type="component" value="Unassembled WGS sequence"/>
</dbReference>
<gene>
    <name evidence="1" type="ORF">CVIRNUC_000034</name>
</gene>
<accession>A0AAV1HPF7</accession>
<keyword evidence="2" id="KW-1185">Reference proteome</keyword>
<proteinExistence type="predicted"/>
<name>A0AAV1HPF7_9CHLO</name>
<sequence>MGKDKGSGFNTIADLQYDIMPLNPILKVVKEFIFIRHGEKPSKNNRHKMEDSLDPKIQEQKNQLSHKGWFRAAHLWEVFGDGQTTESAYSSPNVIYAMKAGDDEASERPFETVKQLAENLKMDPEEKERTPKKGDGPVFDNRFEAEAHQALLDNVTKHCKNDNYLGKTVMFCWEHKNIPYIVAKFGLIDDPVTWGLDPYSEEDDSDNFTAIWVFKPTDTLFKLEVYQEFSISKNKDGSNERYKVIKPEGGYITPVKTSRDSLE</sequence>
<protein>
    <recommendedName>
        <fullName evidence="3">Histidine phosphatase family protein</fullName>
    </recommendedName>
</protein>
<dbReference type="AlphaFoldDB" id="A0AAV1HPF7"/>
<evidence type="ECO:0000313" key="2">
    <source>
        <dbReference type="Proteomes" id="UP001314263"/>
    </source>
</evidence>